<dbReference type="PANTHER" id="PTHR44267:SF1">
    <property type="entry name" value="WD REPEAT-CONTAINING PROTEIN 43"/>
    <property type="match status" value="1"/>
</dbReference>
<feature type="compositionally biased region" description="Acidic residues" evidence="4">
    <location>
        <begin position="235"/>
        <end position="245"/>
    </location>
</feature>
<sequence>MTMRSGVSLSTVLTQALHTNDNNLLESCFHNTDTQIIRSTVQRLDSKLAGILIQKLAERLSGRPGRYGHLLVWVQWICVAHGGAIGGQPDVLNKIRILYGVLNQRSKTLDSLLLLKGKLDMLDAQLGLRKQLLSEGGPGRNPDEGHVIYIEGEEEDSDSDEEEGVVNGDTRAVSTTESGARKKNLHELIPVDEEGSEDDEDMPMTNGVVAEYDGSELDSEDEDEEAPILQREGGIVDDEAEESDEDSHPSDREDDTSEEEEVSEAGEEDSEMDDFIDDGPIAEDDQESASEISIDKTPEKPPVKMNLLRRAIPRSFDSESECENWNTGNFI</sequence>
<reference evidence="6" key="1">
    <citation type="submission" date="2020-02" db="EMBL/GenBank/DDBJ databases">
        <authorList>
            <person name="Palmer J.M."/>
        </authorList>
    </citation>
    <scope>NUCLEOTIDE SEQUENCE</scope>
    <source>
        <strain evidence="6">EPUS1.4</strain>
        <tissue evidence="6">Thallus</tissue>
    </source>
</reference>
<feature type="compositionally biased region" description="Basic and acidic residues" evidence="4">
    <location>
        <begin position="293"/>
        <end position="302"/>
    </location>
</feature>
<dbReference type="OrthoDB" id="30195at2759"/>
<dbReference type="PANTHER" id="PTHR44267">
    <property type="entry name" value="WD REPEAT-CONTAINING PROTEIN 43"/>
    <property type="match status" value="1"/>
</dbReference>
<dbReference type="EMBL" id="JAACFV010000070">
    <property type="protein sequence ID" value="KAF7507361.1"/>
    <property type="molecule type" value="Genomic_DNA"/>
</dbReference>
<feature type="domain" description="Small-subunit processome Utp12" evidence="5">
    <location>
        <begin position="20"/>
        <end position="123"/>
    </location>
</feature>
<feature type="region of interest" description="Disordered" evidence="4">
    <location>
        <begin position="152"/>
        <end position="303"/>
    </location>
</feature>
<protein>
    <recommendedName>
        <fullName evidence="5">Small-subunit processome Utp12 domain-containing protein</fullName>
    </recommendedName>
</protein>
<feature type="compositionally biased region" description="Acidic residues" evidence="4">
    <location>
        <begin position="152"/>
        <end position="164"/>
    </location>
</feature>
<keyword evidence="2" id="KW-0539">Nucleus</keyword>
<comment type="caution">
    <text evidence="6">The sequence shown here is derived from an EMBL/GenBank/DDBJ whole genome shotgun (WGS) entry which is preliminary data.</text>
</comment>
<comment type="subcellular location">
    <subcellularLocation>
        <location evidence="1">Nucleus</location>
    </subcellularLocation>
</comment>
<gene>
    <name evidence="6" type="ORF">GJ744_010678</name>
</gene>
<evidence type="ECO:0000313" key="6">
    <source>
        <dbReference type="EMBL" id="KAF7507361.1"/>
    </source>
</evidence>
<dbReference type="InterPro" id="IPR052414">
    <property type="entry name" value="U3_snoRNA-assoc_WDR"/>
</dbReference>
<name>A0A8H7AHS2_9EURO</name>
<dbReference type="Pfam" id="PF04003">
    <property type="entry name" value="Utp12"/>
    <property type="match status" value="1"/>
</dbReference>
<comment type="similarity">
    <text evidence="3">Belongs to the UTP5 family.</text>
</comment>
<organism evidence="6 7">
    <name type="scientific">Endocarpon pusillum</name>
    <dbReference type="NCBI Taxonomy" id="364733"/>
    <lineage>
        <taxon>Eukaryota</taxon>
        <taxon>Fungi</taxon>
        <taxon>Dikarya</taxon>
        <taxon>Ascomycota</taxon>
        <taxon>Pezizomycotina</taxon>
        <taxon>Eurotiomycetes</taxon>
        <taxon>Chaetothyriomycetidae</taxon>
        <taxon>Verrucariales</taxon>
        <taxon>Verrucariaceae</taxon>
        <taxon>Endocarpon</taxon>
    </lineage>
</organism>
<evidence type="ECO:0000256" key="4">
    <source>
        <dbReference type="SAM" id="MobiDB-lite"/>
    </source>
</evidence>
<keyword evidence="7" id="KW-1185">Reference proteome</keyword>
<evidence type="ECO:0000256" key="3">
    <source>
        <dbReference type="ARBA" id="ARBA00038335"/>
    </source>
</evidence>
<dbReference type="GO" id="GO:0005730">
    <property type="term" value="C:nucleolus"/>
    <property type="evidence" value="ECO:0007669"/>
    <property type="project" value="TreeGrafter"/>
</dbReference>
<evidence type="ECO:0000256" key="1">
    <source>
        <dbReference type="ARBA" id="ARBA00004123"/>
    </source>
</evidence>
<accession>A0A8H7AHS2</accession>
<evidence type="ECO:0000259" key="5">
    <source>
        <dbReference type="Pfam" id="PF04003"/>
    </source>
</evidence>
<dbReference type="Proteomes" id="UP000606974">
    <property type="component" value="Unassembled WGS sequence"/>
</dbReference>
<dbReference type="InterPro" id="IPR007148">
    <property type="entry name" value="SSU_processome_Utp12"/>
</dbReference>
<evidence type="ECO:0000313" key="7">
    <source>
        <dbReference type="Proteomes" id="UP000606974"/>
    </source>
</evidence>
<dbReference type="AlphaFoldDB" id="A0A8H7AHS2"/>
<evidence type="ECO:0000256" key="2">
    <source>
        <dbReference type="ARBA" id="ARBA00023242"/>
    </source>
</evidence>
<dbReference type="GO" id="GO:0000462">
    <property type="term" value="P:maturation of SSU-rRNA from tricistronic rRNA transcript (SSU-rRNA, 5.8S rRNA, LSU-rRNA)"/>
    <property type="evidence" value="ECO:0007669"/>
    <property type="project" value="TreeGrafter"/>
</dbReference>
<proteinExistence type="inferred from homology"/>
<feature type="compositionally biased region" description="Acidic residues" evidence="4">
    <location>
        <begin position="213"/>
        <end position="226"/>
    </location>
</feature>
<feature type="compositionally biased region" description="Acidic residues" evidence="4">
    <location>
        <begin position="252"/>
        <end position="288"/>
    </location>
</feature>
<feature type="compositionally biased region" description="Acidic residues" evidence="4">
    <location>
        <begin position="190"/>
        <end position="202"/>
    </location>
</feature>